<accession>K2P0D7</accession>
<dbReference type="PATRIC" id="fig|1231190.3.peg.3995"/>
<dbReference type="STRING" id="721133.SAMN05216176_11352"/>
<feature type="transmembrane region" description="Helical" evidence="1">
    <location>
        <begin position="41"/>
        <end position="60"/>
    </location>
</feature>
<keyword evidence="1" id="KW-0472">Membrane</keyword>
<evidence type="ECO:0000313" key="3">
    <source>
        <dbReference type="EMBL" id="EKF40791.1"/>
    </source>
</evidence>
<evidence type="ECO:0000256" key="1">
    <source>
        <dbReference type="SAM" id="Phobius"/>
    </source>
</evidence>
<feature type="domain" description="SPW repeat-containing integral membrane" evidence="2">
    <location>
        <begin position="12"/>
        <end position="105"/>
    </location>
</feature>
<gene>
    <name evidence="3" type="ORF">NA8A_19338</name>
</gene>
<dbReference type="Proteomes" id="UP000007374">
    <property type="component" value="Unassembled WGS sequence"/>
</dbReference>
<dbReference type="OrthoDB" id="166183at2"/>
<feature type="transmembrane region" description="Helical" evidence="1">
    <location>
        <begin position="67"/>
        <end position="85"/>
    </location>
</feature>
<sequence>MLKYFENRSAFDVINIIVGLGLALSPWYLGYTAEPYAAWNAWIVGAAVAIIASIALVAFYELEEWTNLGLGLWAIIAPWLLSFAHLDAATIAHVVAGLVIAFVAASSLWSTPGRPYSTA</sequence>
<evidence type="ECO:0000259" key="2">
    <source>
        <dbReference type="Pfam" id="PF03779"/>
    </source>
</evidence>
<dbReference type="RefSeq" id="WP_009452077.1">
    <property type="nucleotide sequence ID" value="NZ_AMSI01000015.1"/>
</dbReference>
<feature type="transmembrane region" description="Helical" evidence="1">
    <location>
        <begin position="91"/>
        <end position="109"/>
    </location>
</feature>
<protein>
    <submittedName>
        <fullName evidence="3">SPW repeat protein</fullName>
    </submittedName>
</protein>
<dbReference type="EMBL" id="AMSI01000015">
    <property type="protein sequence ID" value="EKF40791.1"/>
    <property type="molecule type" value="Genomic_DNA"/>
</dbReference>
<dbReference type="eggNOG" id="ENOG5032V7V">
    <property type="taxonomic scope" value="Bacteria"/>
</dbReference>
<organism evidence="3 4">
    <name type="scientific">Nitratireductor indicus C115</name>
    <dbReference type="NCBI Taxonomy" id="1231190"/>
    <lineage>
        <taxon>Bacteria</taxon>
        <taxon>Pseudomonadati</taxon>
        <taxon>Pseudomonadota</taxon>
        <taxon>Alphaproteobacteria</taxon>
        <taxon>Hyphomicrobiales</taxon>
        <taxon>Phyllobacteriaceae</taxon>
        <taxon>Nitratireductor</taxon>
    </lineage>
</organism>
<proteinExistence type="predicted"/>
<name>K2P0D7_9HYPH</name>
<dbReference type="Pfam" id="PF03779">
    <property type="entry name" value="SPW"/>
    <property type="match status" value="1"/>
</dbReference>
<dbReference type="AlphaFoldDB" id="K2P0D7"/>
<reference evidence="3 4" key="1">
    <citation type="journal article" date="2012" name="J. Bacteriol.">
        <title>Genome Sequence of Nitratireductor indicus Type Strain C115.</title>
        <authorList>
            <person name="Lai Q."/>
            <person name="Li G."/>
            <person name="Yu Z."/>
            <person name="Shao Z."/>
        </authorList>
    </citation>
    <scope>NUCLEOTIDE SEQUENCE [LARGE SCALE GENOMIC DNA]</scope>
    <source>
        <strain evidence="3 4">C115</strain>
    </source>
</reference>
<keyword evidence="4" id="KW-1185">Reference proteome</keyword>
<dbReference type="InterPro" id="IPR005530">
    <property type="entry name" value="SPW"/>
</dbReference>
<comment type="caution">
    <text evidence="3">The sequence shown here is derived from an EMBL/GenBank/DDBJ whole genome shotgun (WGS) entry which is preliminary data.</text>
</comment>
<feature type="transmembrane region" description="Helical" evidence="1">
    <location>
        <begin position="12"/>
        <end position="29"/>
    </location>
</feature>
<keyword evidence="1" id="KW-1133">Transmembrane helix</keyword>
<keyword evidence="1" id="KW-0812">Transmembrane</keyword>
<evidence type="ECO:0000313" key="4">
    <source>
        <dbReference type="Proteomes" id="UP000007374"/>
    </source>
</evidence>